<dbReference type="EMBL" id="JAPFGC010000002">
    <property type="protein sequence ID" value="MDA0177612.1"/>
    <property type="molecule type" value="Genomic_DNA"/>
</dbReference>
<protein>
    <submittedName>
        <fullName evidence="1">Uncharacterized protein</fullName>
    </submittedName>
</protein>
<gene>
    <name evidence="1" type="ORF">OOZ35_08935</name>
</gene>
<reference evidence="1" key="1">
    <citation type="submission" date="2022-11" db="EMBL/GenBank/DDBJ databases">
        <title>Refractory cell wall polysaccharides provide important carbon source for microbial heterotrophs in the hadal ocean.</title>
        <authorList>
            <person name="Zhu X."/>
        </authorList>
    </citation>
    <scope>NUCLEOTIDE SEQUENCE</scope>
    <source>
        <strain evidence="1">MTRN7</strain>
    </source>
</reference>
<dbReference type="Proteomes" id="UP001149142">
    <property type="component" value="Unassembled WGS sequence"/>
</dbReference>
<evidence type="ECO:0000313" key="2">
    <source>
        <dbReference type="Proteomes" id="UP001149142"/>
    </source>
</evidence>
<organism evidence="1 2">
    <name type="scientific">Mesoflavibacter profundi</name>
    <dbReference type="NCBI Taxonomy" id="2708110"/>
    <lineage>
        <taxon>Bacteria</taxon>
        <taxon>Pseudomonadati</taxon>
        <taxon>Bacteroidota</taxon>
        <taxon>Flavobacteriia</taxon>
        <taxon>Flavobacteriales</taxon>
        <taxon>Flavobacteriaceae</taxon>
        <taxon>Mesoflavibacter</taxon>
    </lineage>
</organism>
<sequence>MNRLLLYLNDTLESLDIPPIVKQEPKKIRRTYRKTSKKINLEELK</sequence>
<name>A0ABT4S0K9_9FLAO</name>
<proteinExistence type="predicted"/>
<accession>A0ABT4S0K9</accession>
<keyword evidence="2" id="KW-1185">Reference proteome</keyword>
<comment type="caution">
    <text evidence="1">The sequence shown here is derived from an EMBL/GenBank/DDBJ whole genome shotgun (WGS) entry which is preliminary data.</text>
</comment>
<dbReference type="RefSeq" id="WP_158256257.1">
    <property type="nucleotide sequence ID" value="NZ_CAXQEU010000004.1"/>
</dbReference>
<evidence type="ECO:0000313" key="1">
    <source>
        <dbReference type="EMBL" id="MDA0177612.1"/>
    </source>
</evidence>